<keyword evidence="4" id="KW-0804">Transcription</keyword>
<dbReference type="Gene3D" id="3.40.190.10">
    <property type="entry name" value="Periplasmic binding protein-like II"/>
    <property type="match status" value="2"/>
</dbReference>
<gene>
    <name evidence="6" type="ORF">K788_00028495</name>
</gene>
<evidence type="ECO:0000256" key="2">
    <source>
        <dbReference type="ARBA" id="ARBA00023015"/>
    </source>
</evidence>
<dbReference type="Pfam" id="PF00126">
    <property type="entry name" value="HTH_1"/>
    <property type="match status" value="1"/>
</dbReference>
<dbReference type="Gene3D" id="1.10.10.10">
    <property type="entry name" value="Winged helix-like DNA-binding domain superfamily/Winged helix DNA-binding domain"/>
    <property type="match status" value="1"/>
</dbReference>
<name>A0A0P0RBL3_9BURK</name>
<dbReference type="KEGG" id="bcai:K788_00028495"/>
<dbReference type="GO" id="GO:0003700">
    <property type="term" value="F:DNA-binding transcription factor activity"/>
    <property type="evidence" value="ECO:0007669"/>
    <property type="project" value="InterPro"/>
</dbReference>
<organism evidence="6 7">
    <name type="scientific">Paraburkholderia caribensis MBA4</name>
    <dbReference type="NCBI Taxonomy" id="1323664"/>
    <lineage>
        <taxon>Bacteria</taxon>
        <taxon>Pseudomonadati</taxon>
        <taxon>Pseudomonadota</taxon>
        <taxon>Betaproteobacteria</taxon>
        <taxon>Burkholderiales</taxon>
        <taxon>Burkholderiaceae</taxon>
        <taxon>Paraburkholderia</taxon>
    </lineage>
</organism>
<dbReference type="CDD" id="cd08432">
    <property type="entry name" value="PBP2_GcdR_TrpI_HvrB_AmpR_like"/>
    <property type="match status" value="1"/>
</dbReference>
<dbReference type="AlphaFoldDB" id="A0A0P0RBL3"/>
<feature type="domain" description="HTH lysR-type" evidence="5">
    <location>
        <begin position="10"/>
        <end position="67"/>
    </location>
</feature>
<dbReference type="InterPro" id="IPR000847">
    <property type="entry name" value="LysR_HTH_N"/>
</dbReference>
<accession>A0A0P0RBL3</accession>
<evidence type="ECO:0000259" key="5">
    <source>
        <dbReference type="PROSITE" id="PS50931"/>
    </source>
</evidence>
<dbReference type="Proteomes" id="UP000019146">
    <property type="component" value="Chromosome 1"/>
</dbReference>
<dbReference type="RefSeq" id="WP_051453776.1">
    <property type="nucleotide sequence ID" value="NZ_CP012746.1"/>
</dbReference>
<evidence type="ECO:0000256" key="1">
    <source>
        <dbReference type="ARBA" id="ARBA00009437"/>
    </source>
</evidence>
<dbReference type="PANTHER" id="PTHR30537">
    <property type="entry name" value="HTH-TYPE TRANSCRIPTIONAL REGULATOR"/>
    <property type="match status" value="1"/>
</dbReference>
<dbReference type="InterPro" id="IPR036390">
    <property type="entry name" value="WH_DNA-bd_sf"/>
</dbReference>
<evidence type="ECO:0000313" key="7">
    <source>
        <dbReference type="Proteomes" id="UP000019146"/>
    </source>
</evidence>
<reference evidence="6 7" key="1">
    <citation type="journal article" date="2014" name="Genome Announc.">
        <title>Draft Genome Sequence of the Haloacid-Degrading Burkholderia caribensis Strain MBA4.</title>
        <authorList>
            <person name="Pan Y."/>
            <person name="Kong K.F."/>
            <person name="Tsang J.S."/>
        </authorList>
    </citation>
    <scope>NUCLEOTIDE SEQUENCE [LARGE SCALE GENOMIC DNA]</scope>
    <source>
        <strain evidence="6 7">MBA4</strain>
    </source>
</reference>
<keyword evidence="2" id="KW-0805">Transcription regulation</keyword>
<dbReference type="InterPro" id="IPR005119">
    <property type="entry name" value="LysR_subst-bd"/>
</dbReference>
<proteinExistence type="inferred from homology"/>
<dbReference type="PROSITE" id="PS50931">
    <property type="entry name" value="HTH_LYSR"/>
    <property type="match status" value="1"/>
</dbReference>
<dbReference type="SUPFAM" id="SSF46785">
    <property type="entry name" value="Winged helix' DNA-binding domain"/>
    <property type="match status" value="1"/>
</dbReference>
<dbReference type="PANTHER" id="PTHR30537:SF79">
    <property type="entry name" value="TRANSCRIPTIONAL REGULATOR-RELATED"/>
    <property type="match status" value="1"/>
</dbReference>
<evidence type="ECO:0000256" key="3">
    <source>
        <dbReference type="ARBA" id="ARBA00023125"/>
    </source>
</evidence>
<dbReference type="InterPro" id="IPR036388">
    <property type="entry name" value="WH-like_DNA-bd_sf"/>
</dbReference>
<dbReference type="GO" id="GO:0043565">
    <property type="term" value="F:sequence-specific DNA binding"/>
    <property type="evidence" value="ECO:0007669"/>
    <property type="project" value="TreeGrafter"/>
</dbReference>
<protein>
    <submittedName>
        <fullName evidence="6">Transcriptional regulator</fullName>
    </submittedName>
</protein>
<comment type="similarity">
    <text evidence="1">Belongs to the LysR transcriptional regulatory family.</text>
</comment>
<keyword evidence="3" id="KW-0238">DNA-binding</keyword>
<sequence length="310" mass="35206">MVQKIRKPLPPLNSIRAFEAVARLGSITQAAQELNVTPSAVSQQIRILEGHIGYKLLDKQKQVITLLDVGLKAFQDVSHGLDLISRAFRAQQTRERRVAISMLSSLANRWLMPQIPALLANHPQLDLYIDTSARLVDFSRELFDLAIRFGRGKYEQLGSDRLFVERFQAVCSPLVKNQIEESIRHRQIDDINFICDIGMHAGEHVTWIDWMERRGLPPEMPARRMVCTDTNMSIDVAVNGYGLLLGRHVLIRSLLEQGTLVALDEAPFESELAYYLVYPSLAGLSPDARQLRDWILKQGRQFRESYGLSS</sequence>
<dbReference type="GO" id="GO:0006351">
    <property type="term" value="P:DNA-templated transcription"/>
    <property type="evidence" value="ECO:0007669"/>
    <property type="project" value="TreeGrafter"/>
</dbReference>
<dbReference type="Pfam" id="PF03466">
    <property type="entry name" value="LysR_substrate"/>
    <property type="match status" value="1"/>
</dbReference>
<evidence type="ECO:0000313" key="6">
    <source>
        <dbReference type="EMBL" id="ALL65844.1"/>
    </source>
</evidence>
<dbReference type="GeneID" id="69969859"/>
<evidence type="ECO:0000256" key="4">
    <source>
        <dbReference type="ARBA" id="ARBA00023163"/>
    </source>
</evidence>
<dbReference type="InterPro" id="IPR058163">
    <property type="entry name" value="LysR-type_TF_proteobact-type"/>
</dbReference>
<dbReference type="SUPFAM" id="SSF53850">
    <property type="entry name" value="Periplasmic binding protein-like II"/>
    <property type="match status" value="1"/>
</dbReference>
<dbReference type="EMBL" id="CP012746">
    <property type="protein sequence ID" value="ALL65844.1"/>
    <property type="molecule type" value="Genomic_DNA"/>
</dbReference>